<proteinExistence type="predicted"/>
<gene>
    <name evidence="1" type="ORF">DSO57_1001260</name>
</gene>
<dbReference type="Proteomes" id="UP001165960">
    <property type="component" value="Unassembled WGS sequence"/>
</dbReference>
<comment type="caution">
    <text evidence="1">The sequence shown here is derived from an EMBL/GenBank/DDBJ whole genome shotgun (WGS) entry which is preliminary data.</text>
</comment>
<keyword evidence="2" id="KW-1185">Reference proteome</keyword>
<accession>A0ACC2SLS2</accession>
<reference evidence="1" key="1">
    <citation type="submission" date="2022-04" db="EMBL/GenBank/DDBJ databases">
        <title>Genome of the entomopathogenic fungus Entomophthora muscae.</title>
        <authorList>
            <person name="Elya C."/>
            <person name="Lovett B.R."/>
            <person name="Lee E."/>
            <person name="Macias A.M."/>
            <person name="Hajek A.E."/>
            <person name="De Bivort B.L."/>
            <person name="Kasson M.T."/>
            <person name="De Fine Licht H.H."/>
            <person name="Stajich J.E."/>
        </authorList>
    </citation>
    <scope>NUCLEOTIDE SEQUENCE</scope>
    <source>
        <strain evidence="1">Berkeley</strain>
    </source>
</reference>
<organism evidence="1 2">
    <name type="scientific">Entomophthora muscae</name>
    <dbReference type="NCBI Taxonomy" id="34485"/>
    <lineage>
        <taxon>Eukaryota</taxon>
        <taxon>Fungi</taxon>
        <taxon>Fungi incertae sedis</taxon>
        <taxon>Zoopagomycota</taxon>
        <taxon>Entomophthoromycotina</taxon>
        <taxon>Entomophthoromycetes</taxon>
        <taxon>Entomophthorales</taxon>
        <taxon>Entomophthoraceae</taxon>
        <taxon>Entomophthora</taxon>
    </lineage>
</organism>
<name>A0ACC2SLS2_9FUNG</name>
<sequence>MLVSLVKGVIFTLAPALLLIWSTLPELENQISSSAYLAGKDPSQQRYLLDDLPGKANDLVSTRDNLVPALTWDIIEYALPTNHPIGQQVETAPQPRLVKVEGLLPHLDMPVIPEVGPECTS</sequence>
<protein>
    <submittedName>
        <fullName evidence="1">Uncharacterized protein</fullName>
    </submittedName>
</protein>
<evidence type="ECO:0000313" key="2">
    <source>
        <dbReference type="Proteomes" id="UP001165960"/>
    </source>
</evidence>
<dbReference type="EMBL" id="QTSX02004973">
    <property type="protein sequence ID" value="KAJ9063354.1"/>
    <property type="molecule type" value="Genomic_DNA"/>
</dbReference>
<evidence type="ECO:0000313" key="1">
    <source>
        <dbReference type="EMBL" id="KAJ9063354.1"/>
    </source>
</evidence>